<accession>A0A9Q0MJ21</accession>
<evidence type="ECO:0000256" key="5">
    <source>
        <dbReference type="ARBA" id="ARBA00023163"/>
    </source>
</evidence>
<keyword evidence="11" id="KW-1185">Reference proteome</keyword>
<evidence type="ECO:0000313" key="10">
    <source>
        <dbReference type="EMBL" id="KAJ6625695.1"/>
    </source>
</evidence>
<dbReference type="GO" id="GO:0005634">
    <property type="term" value="C:nucleus"/>
    <property type="evidence" value="ECO:0007669"/>
    <property type="project" value="UniProtKB-SubCell"/>
</dbReference>
<dbReference type="InterPro" id="IPR038398">
    <property type="entry name" value="NCD2_sf"/>
</dbReference>
<feature type="compositionally biased region" description="Polar residues" evidence="7">
    <location>
        <begin position="110"/>
        <end position="120"/>
    </location>
</feature>
<proteinExistence type="inferred from homology"/>
<keyword evidence="4" id="KW-0805">Transcription regulation</keyword>
<dbReference type="PANTHER" id="PTHR12623">
    <property type="entry name" value="NGFI-A BINDING PROTEIN"/>
    <property type="match status" value="1"/>
</dbReference>
<comment type="caution">
    <text evidence="10">The sequence shown here is derived from an EMBL/GenBank/DDBJ whole genome shotgun (WGS) entry which is preliminary data.</text>
</comment>
<dbReference type="Pfam" id="PF04905">
    <property type="entry name" value="NCD2"/>
    <property type="match status" value="1"/>
</dbReference>
<feature type="region of interest" description="Disordered" evidence="7">
    <location>
        <begin position="357"/>
        <end position="395"/>
    </location>
</feature>
<evidence type="ECO:0000256" key="3">
    <source>
        <dbReference type="ARBA" id="ARBA00022491"/>
    </source>
</evidence>
<keyword evidence="6" id="KW-0539">Nucleus</keyword>
<evidence type="ECO:0000256" key="4">
    <source>
        <dbReference type="ARBA" id="ARBA00023015"/>
    </source>
</evidence>
<comment type="subcellular location">
    <subcellularLocation>
        <location evidence="1">Nucleus</location>
    </subcellularLocation>
</comment>
<name>A0A9Q0MJ21_9DIPT</name>
<dbReference type="GO" id="GO:0045892">
    <property type="term" value="P:negative regulation of DNA-templated transcription"/>
    <property type="evidence" value="ECO:0007669"/>
    <property type="project" value="InterPro"/>
</dbReference>
<evidence type="ECO:0000256" key="7">
    <source>
        <dbReference type="SAM" id="MobiDB-lite"/>
    </source>
</evidence>
<feature type="region of interest" description="Disordered" evidence="7">
    <location>
        <begin position="107"/>
        <end position="136"/>
    </location>
</feature>
<evidence type="ECO:0000256" key="2">
    <source>
        <dbReference type="ARBA" id="ARBA00008864"/>
    </source>
</evidence>
<dbReference type="Proteomes" id="UP001151699">
    <property type="component" value="Unassembled WGS sequence"/>
</dbReference>
<evidence type="ECO:0000256" key="6">
    <source>
        <dbReference type="ARBA" id="ARBA00023242"/>
    </source>
</evidence>
<feature type="compositionally biased region" description="Low complexity" evidence="7">
    <location>
        <begin position="368"/>
        <end position="385"/>
    </location>
</feature>
<sequence>MLNSAKRTRVVTTTTPSNEAELQLYRVLQRASLLEYYETFLEMGGDDLQQLCDAGEEEFLEIMALVNMASKPLHVRRLQKSLHEWVNNPSFFQTPISSIEHVRSAFSPEPVTQSRSPFSTSQPYSPSSITGSSSSNPTFSNINSITNLSTSASSSHLSSTTVPLTPTLTENQVARLTAAAETLSRVLPPFEPRAHSSKKRSSKDGWDVVMGMNDCDPRRMEEIRKFSAIYGRFDCKRRAEKPLTLHEVCVNEAAAQICKIVPALLTRRNELFPYARKVVKDSGLGLAAGMARFSMCPSMSKIVEHDVNQPKRMRLGSDTSSDYNKETTEELRNNLLAIYQKLGKRFDFSDTPKVPLNYPRSEYDDGDSQFSFSNSSSPPCQLSNSEDNGLGNVDVEDTKMSSFDLKKSPDSHSMGNGSASAPPGVHVISASGSHIIAVANPALVDSMAIKRERMTPDL</sequence>
<evidence type="ECO:0000259" key="8">
    <source>
        <dbReference type="Pfam" id="PF04904"/>
    </source>
</evidence>
<organism evidence="10 11">
    <name type="scientific">Pseudolycoriella hygida</name>
    <dbReference type="NCBI Taxonomy" id="35572"/>
    <lineage>
        <taxon>Eukaryota</taxon>
        <taxon>Metazoa</taxon>
        <taxon>Ecdysozoa</taxon>
        <taxon>Arthropoda</taxon>
        <taxon>Hexapoda</taxon>
        <taxon>Insecta</taxon>
        <taxon>Pterygota</taxon>
        <taxon>Neoptera</taxon>
        <taxon>Endopterygota</taxon>
        <taxon>Diptera</taxon>
        <taxon>Nematocera</taxon>
        <taxon>Sciaroidea</taxon>
        <taxon>Sciaridae</taxon>
        <taxon>Pseudolycoriella</taxon>
    </lineage>
</organism>
<dbReference type="GO" id="GO:0003712">
    <property type="term" value="F:transcription coregulator activity"/>
    <property type="evidence" value="ECO:0007669"/>
    <property type="project" value="InterPro"/>
</dbReference>
<feature type="domain" description="NAB co-repressor" evidence="9">
    <location>
        <begin position="167"/>
        <end position="288"/>
    </location>
</feature>
<evidence type="ECO:0000256" key="1">
    <source>
        <dbReference type="ARBA" id="ARBA00004123"/>
    </source>
</evidence>
<comment type="similarity">
    <text evidence="2">Belongs to the NAB family.</text>
</comment>
<evidence type="ECO:0000313" key="11">
    <source>
        <dbReference type="Proteomes" id="UP001151699"/>
    </source>
</evidence>
<keyword evidence="5" id="KW-0804">Transcription</keyword>
<protein>
    <submittedName>
        <fullName evidence="10">NGFI-A-binding protein like</fullName>
    </submittedName>
</protein>
<reference evidence="10" key="1">
    <citation type="submission" date="2022-07" db="EMBL/GenBank/DDBJ databases">
        <authorList>
            <person name="Trinca V."/>
            <person name="Uliana J.V.C."/>
            <person name="Torres T.T."/>
            <person name="Ward R.J."/>
            <person name="Monesi N."/>
        </authorList>
    </citation>
    <scope>NUCLEOTIDE SEQUENCE</scope>
    <source>
        <strain evidence="10">HSMRA1968</strain>
        <tissue evidence="10">Whole embryos</tissue>
    </source>
</reference>
<dbReference type="InterPro" id="IPR006988">
    <property type="entry name" value="Nab_N"/>
</dbReference>
<feature type="domain" description="Nab N-terminal" evidence="8">
    <location>
        <begin position="15"/>
        <end position="93"/>
    </location>
</feature>
<dbReference type="OrthoDB" id="10028556at2759"/>
<dbReference type="PANTHER" id="PTHR12623:SF10">
    <property type="entry name" value="NGFI-A-BINDING PROTEIN HOMOLOG"/>
    <property type="match status" value="1"/>
</dbReference>
<feature type="compositionally biased region" description="Low complexity" evidence="7">
    <location>
        <begin position="121"/>
        <end position="136"/>
    </location>
</feature>
<dbReference type="AlphaFoldDB" id="A0A9Q0MJ21"/>
<dbReference type="InterPro" id="IPR006989">
    <property type="entry name" value="NAB_co-repressor_dom"/>
</dbReference>
<dbReference type="Pfam" id="PF04904">
    <property type="entry name" value="SAM_NCD1"/>
    <property type="match status" value="1"/>
</dbReference>
<gene>
    <name evidence="10" type="primary">nab</name>
    <name evidence="10" type="ORF">Bhyg_16181</name>
</gene>
<dbReference type="Gene3D" id="1.20.120.2010">
    <property type="entry name" value="NAB conserved domain 2"/>
    <property type="match status" value="1"/>
</dbReference>
<dbReference type="InterPro" id="IPR039040">
    <property type="entry name" value="NAB_fam"/>
</dbReference>
<keyword evidence="3" id="KW-0678">Repressor</keyword>
<dbReference type="EMBL" id="WJQU01003331">
    <property type="protein sequence ID" value="KAJ6625695.1"/>
    <property type="molecule type" value="Genomic_DNA"/>
</dbReference>
<evidence type="ECO:0000259" key="9">
    <source>
        <dbReference type="Pfam" id="PF04905"/>
    </source>
</evidence>